<dbReference type="Proteomes" id="UP001732700">
    <property type="component" value="Chromosome 4A"/>
</dbReference>
<evidence type="ECO:0000313" key="2">
    <source>
        <dbReference type="Proteomes" id="UP001732700"/>
    </source>
</evidence>
<dbReference type="EnsemblPlants" id="AVESA.00010b.r2.4AG0649970.1">
    <property type="protein sequence ID" value="AVESA.00010b.r2.4AG0649970.1.CDS.1"/>
    <property type="gene ID" value="AVESA.00010b.r2.4AG0649970"/>
</dbReference>
<keyword evidence="2" id="KW-1185">Reference proteome</keyword>
<reference evidence="1" key="2">
    <citation type="submission" date="2025-09" db="UniProtKB">
        <authorList>
            <consortium name="EnsemblPlants"/>
        </authorList>
    </citation>
    <scope>IDENTIFICATION</scope>
</reference>
<name>A0ACD5WJJ8_AVESA</name>
<sequence>MAKLVFLPILFSFFLLPFSSLALTQDFCVANLLLSDTPAGYQCKPAAIVTSNDFYFSGATSPVTIDPFNISFVPAYGSYFPGINGMSLSGVRVFLGTDGVVPLHSVPRANEIIFVVKGTIMAGFITSNSNVVYTKTLSQGDMFLFPQGLVRFFYNVGNTPAEVFGVFSNQNPGIQITDYALFGNILPAEVVAKVTYISVAEVLRLKLFFGPRTLGA</sequence>
<protein>
    <submittedName>
        <fullName evidence="1">Uncharacterized protein</fullName>
    </submittedName>
</protein>
<organism evidence="1 2">
    <name type="scientific">Avena sativa</name>
    <name type="common">Oat</name>
    <dbReference type="NCBI Taxonomy" id="4498"/>
    <lineage>
        <taxon>Eukaryota</taxon>
        <taxon>Viridiplantae</taxon>
        <taxon>Streptophyta</taxon>
        <taxon>Embryophyta</taxon>
        <taxon>Tracheophyta</taxon>
        <taxon>Spermatophyta</taxon>
        <taxon>Magnoliopsida</taxon>
        <taxon>Liliopsida</taxon>
        <taxon>Poales</taxon>
        <taxon>Poaceae</taxon>
        <taxon>BOP clade</taxon>
        <taxon>Pooideae</taxon>
        <taxon>Poodae</taxon>
        <taxon>Poeae</taxon>
        <taxon>Poeae Chloroplast Group 1 (Aveneae type)</taxon>
        <taxon>Aveninae</taxon>
        <taxon>Avena</taxon>
    </lineage>
</organism>
<reference evidence="1" key="1">
    <citation type="submission" date="2021-05" db="EMBL/GenBank/DDBJ databases">
        <authorList>
            <person name="Scholz U."/>
            <person name="Mascher M."/>
            <person name="Fiebig A."/>
        </authorList>
    </citation>
    <scope>NUCLEOTIDE SEQUENCE [LARGE SCALE GENOMIC DNA]</scope>
</reference>
<accession>A0ACD5WJJ8</accession>
<evidence type="ECO:0000313" key="1">
    <source>
        <dbReference type="EnsemblPlants" id="AVESA.00010b.r2.4AG0649970.1.CDS.1"/>
    </source>
</evidence>
<proteinExistence type="predicted"/>